<evidence type="ECO:0000313" key="4">
    <source>
        <dbReference type="EMBL" id="CCH43079.1"/>
    </source>
</evidence>
<proteinExistence type="predicted"/>
<dbReference type="PROSITE" id="PS00973">
    <property type="entry name" value="USP_2"/>
    <property type="match status" value="1"/>
</dbReference>
<feature type="compositionally biased region" description="Acidic residues" evidence="1">
    <location>
        <begin position="534"/>
        <end position="552"/>
    </location>
</feature>
<feature type="region of interest" description="Disordered" evidence="1">
    <location>
        <begin position="628"/>
        <end position="743"/>
    </location>
</feature>
<keyword evidence="4" id="KW-0378">Hydrolase</keyword>
<feature type="compositionally biased region" description="Acidic residues" evidence="1">
    <location>
        <begin position="696"/>
        <end position="706"/>
    </location>
</feature>
<keyword evidence="2" id="KW-0472">Membrane</keyword>
<evidence type="ECO:0000256" key="2">
    <source>
        <dbReference type="SAM" id="Phobius"/>
    </source>
</evidence>
<feature type="compositionally biased region" description="Acidic residues" evidence="1">
    <location>
        <begin position="436"/>
        <end position="471"/>
    </location>
</feature>
<dbReference type="EC" id="3.1.2.15" evidence="4"/>
<dbReference type="PANTHER" id="PTHR24006:SF827">
    <property type="entry name" value="UBIQUITIN CARBOXYL-TERMINAL HYDROLASE 34"/>
    <property type="match status" value="1"/>
</dbReference>
<feature type="compositionally biased region" description="Polar residues" evidence="1">
    <location>
        <begin position="671"/>
        <end position="682"/>
    </location>
</feature>
<organism evidence="4 5">
    <name type="scientific">Wickerhamomyces ciferrii (strain ATCC 14091 / BCRC 22168 / CBS 111 / JCM 3599 / NBRC 0793 / NRRL Y-1031 F-60-10)</name>
    <name type="common">Yeast</name>
    <name type="synonym">Pichia ciferrii</name>
    <dbReference type="NCBI Taxonomy" id="1206466"/>
    <lineage>
        <taxon>Eukaryota</taxon>
        <taxon>Fungi</taxon>
        <taxon>Dikarya</taxon>
        <taxon>Ascomycota</taxon>
        <taxon>Saccharomycotina</taxon>
        <taxon>Saccharomycetes</taxon>
        <taxon>Phaffomycetales</taxon>
        <taxon>Wickerhamomycetaceae</taxon>
        <taxon>Wickerhamomyces</taxon>
    </lineage>
</organism>
<dbReference type="GO" id="GO:0004843">
    <property type="term" value="F:cysteine-type deubiquitinase activity"/>
    <property type="evidence" value="ECO:0007669"/>
    <property type="project" value="InterPro"/>
</dbReference>
<dbReference type="InParanoid" id="K0KNU9"/>
<keyword evidence="2" id="KW-1133">Transmembrane helix</keyword>
<dbReference type="InterPro" id="IPR018200">
    <property type="entry name" value="USP_CS"/>
</dbReference>
<dbReference type="STRING" id="1206466.K0KNU9"/>
<dbReference type="GO" id="GO:0005634">
    <property type="term" value="C:nucleus"/>
    <property type="evidence" value="ECO:0007669"/>
    <property type="project" value="TreeGrafter"/>
</dbReference>
<dbReference type="Gene3D" id="3.90.70.10">
    <property type="entry name" value="Cysteine proteinases"/>
    <property type="match status" value="1"/>
</dbReference>
<feature type="compositionally biased region" description="Basic and acidic residues" evidence="1">
    <location>
        <begin position="553"/>
        <end position="562"/>
    </location>
</feature>
<evidence type="ECO:0000313" key="5">
    <source>
        <dbReference type="Proteomes" id="UP000009328"/>
    </source>
</evidence>
<feature type="compositionally biased region" description="Low complexity" evidence="1">
    <location>
        <begin position="639"/>
        <end position="650"/>
    </location>
</feature>
<dbReference type="InterPro" id="IPR050164">
    <property type="entry name" value="Peptidase_C19"/>
</dbReference>
<feature type="region of interest" description="Disordered" evidence="1">
    <location>
        <begin position="429"/>
        <end position="471"/>
    </location>
</feature>
<dbReference type="GO" id="GO:0005829">
    <property type="term" value="C:cytosol"/>
    <property type="evidence" value="ECO:0007669"/>
    <property type="project" value="TreeGrafter"/>
</dbReference>
<reference evidence="4 5" key="1">
    <citation type="journal article" date="2012" name="Eukaryot. Cell">
        <title>Draft genome sequence of Wickerhamomyces ciferrii NRRL Y-1031 F-60-10.</title>
        <authorList>
            <person name="Schneider J."/>
            <person name="Andrea H."/>
            <person name="Blom J."/>
            <person name="Jaenicke S."/>
            <person name="Ruckert C."/>
            <person name="Schorsch C."/>
            <person name="Szczepanowski R."/>
            <person name="Farwick M."/>
            <person name="Goesmann A."/>
            <person name="Puhler A."/>
            <person name="Schaffer S."/>
            <person name="Tauch A."/>
            <person name="Kohler T."/>
            <person name="Brinkrolf K."/>
        </authorList>
    </citation>
    <scope>NUCLEOTIDE SEQUENCE [LARGE SCALE GENOMIC DNA]</scope>
    <source>
        <strain evidence="5">ATCC 14091 / BCRC 22168 / CBS 111 / JCM 3599 / NBRC 0793 / NRRL Y-1031 F-60-10</strain>
    </source>
</reference>
<feature type="transmembrane region" description="Helical" evidence="2">
    <location>
        <begin position="58"/>
        <end position="80"/>
    </location>
</feature>
<dbReference type="InterPro" id="IPR038765">
    <property type="entry name" value="Papain-like_cys_pep_sf"/>
</dbReference>
<gene>
    <name evidence="4" type="ORF">BN7_2626</name>
</gene>
<dbReference type="SUPFAM" id="SSF54001">
    <property type="entry name" value="Cysteine proteinases"/>
    <property type="match status" value="1"/>
</dbReference>
<name>K0KNU9_WICCF</name>
<protein>
    <submittedName>
        <fullName evidence="4">Ubiquitin carboxyl-terminal hydrolase</fullName>
        <ecNumber evidence="4">3.1.2.15</ecNumber>
    </submittedName>
</protein>
<dbReference type="Proteomes" id="UP000009328">
    <property type="component" value="Unassembled WGS sequence"/>
</dbReference>
<dbReference type="AlphaFoldDB" id="K0KNU9"/>
<dbReference type="FunCoup" id="K0KNU9">
    <property type="interactions" value="45"/>
</dbReference>
<keyword evidence="2" id="KW-0812">Transmembrane</keyword>
<dbReference type="Pfam" id="PF00443">
    <property type="entry name" value="UCH"/>
    <property type="match status" value="1"/>
</dbReference>
<dbReference type="InterPro" id="IPR028889">
    <property type="entry name" value="USP"/>
</dbReference>
<feature type="compositionally biased region" description="Low complexity" evidence="1">
    <location>
        <begin position="494"/>
        <end position="524"/>
    </location>
</feature>
<dbReference type="EMBL" id="CAIF01000068">
    <property type="protein sequence ID" value="CCH43079.1"/>
    <property type="molecule type" value="Genomic_DNA"/>
</dbReference>
<accession>K0KNU9</accession>
<dbReference type="InterPro" id="IPR001394">
    <property type="entry name" value="Peptidase_C19_UCH"/>
</dbReference>
<dbReference type="HOGENOM" id="CLU_023181_0_0_1"/>
<comment type="caution">
    <text evidence="4">The sequence shown here is derived from an EMBL/GenBank/DDBJ whole genome shotgun (WGS) entry which is preliminary data.</text>
</comment>
<evidence type="ECO:0000256" key="1">
    <source>
        <dbReference type="SAM" id="MobiDB-lite"/>
    </source>
</evidence>
<evidence type="ECO:0000259" key="3">
    <source>
        <dbReference type="PROSITE" id="PS50235"/>
    </source>
</evidence>
<keyword evidence="5" id="KW-1185">Reference proteome</keyword>
<feature type="region of interest" description="Disordered" evidence="1">
    <location>
        <begin position="486"/>
        <end position="562"/>
    </location>
</feature>
<dbReference type="PANTHER" id="PTHR24006">
    <property type="entry name" value="UBIQUITIN CARBOXYL-TERMINAL HYDROLASE"/>
    <property type="match status" value="1"/>
</dbReference>
<dbReference type="PROSITE" id="PS50235">
    <property type="entry name" value="USP_3"/>
    <property type="match status" value="1"/>
</dbReference>
<feature type="domain" description="USP" evidence="3">
    <location>
        <begin position="100"/>
        <end position="627"/>
    </location>
</feature>
<dbReference type="eggNOG" id="ENOG502QSIQ">
    <property type="taxonomic scope" value="Eukaryota"/>
</dbReference>
<sequence>MSFIDNIFKFTDKLLGNTPQQVIRISREDYLWSISSNFVHYLYLKHWKYVSNNQKQTLLITSSLSLVSLYILAPTFIQLFQSQETIDKMFSSKRQDKFTTGLINTRNDCFANSSIQAFAALPGLDVYLNDILKQYKLLTKLPINSKGLELPQLPLHEALAKIVYELQETILQEHYVSVWPFLQVIEKIFNSKISTNQNDAHELVQLILETLDNENTKFKRFVKNNNLNFVIPELPFNGLLADQLTCLSCLNSSKPSFHPFAVLSLAVPQGPYITLQEMMKKNEVETINGYNCLRCKISAILKVERENQTNHDPSLVSRLIKKENKISINDDLPEELSKFISNYSYNGFVTEKLQSTIVKKTLVVRAPKLLTVHLSRSMFTGTQVTRNGCRVGFEDVLAVNVDEVLNKAYHKKQKIAKKLKKQPSVINETVIKKVEQDDDDDDEDDDDENDADDDDDGEDEEDEDIDGYDEDRNEPQQLARIHSKVLTQHEESVSETGESENTTTTTTNQDQFSQNSQTQSDNTSPDTDEHPNSDDENNQDVADDDSDSDIEDHELNASKETVKFRLRAMIRHTGTHNAGHYECYRHKPAFVKDMQTDSIVNASPLINFGEDIPTSEQTPEVVVAPNEEPLEVPTSPATNGASLNGNSPNGGNTGGISRRRSTRLRRLSEIPPTTSLSPNGNANGQGGDVSRSSITDNEDATTTDNEDGSHFSRFRSKLGSFVSRSRRPSISMSSTSNVGSRRGSVANIAQPMSQTNSISNTSAPLSELQEGFQELQLSSEANSRKHNKRFKKISTVAKFPFWRISDTRVQEVKKFDVLKETQAVYMIYYERV</sequence>
<dbReference type="GO" id="GO:0016579">
    <property type="term" value="P:protein deubiquitination"/>
    <property type="evidence" value="ECO:0007669"/>
    <property type="project" value="InterPro"/>
</dbReference>